<keyword evidence="3 6" id="KW-0812">Transmembrane</keyword>
<evidence type="ECO:0000256" key="3">
    <source>
        <dbReference type="ARBA" id="ARBA00022692"/>
    </source>
</evidence>
<keyword evidence="2" id="KW-1003">Cell membrane</keyword>
<comment type="subcellular location">
    <subcellularLocation>
        <location evidence="1">Cell membrane</location>
        <topology evidence="1">Multi-pass membrane protein</topology>
    </subcellularLocation>
</comment>
<accession>D9PLY2</accession>
<dbReference type="InterPro" id="IPR003838">
    <property type="entry name" value="ABC3_permease_C"/>
</dbReference>
<evidence type="ECO:0000256" key="4">
    <source>
        <dbReference type="ARBA" id="ARBA00022989"/>
    </source>
</evidence>
<evidence type="ECO:0000256" key="5">
    <source>
        <dbReference type="ARBA" id="ARBA00023136"/>
    </source>
</evidence>
<feature type="transmembrane region" description="Helical" evidence="6">
    <location>
        <begin position="102"/>
        <end position="124"/>
    </location>
</feature>
<reference evidence="8" key="2">
    <citation type="journal article" date="2011" name="Microb. Ecol.">
        <title>Taxonomic and Functional Metagenomic Profiling of the Microbial Community in the Anoxic Sediment of a Sub-saline Shallow Lake (Laguna de Carrizo, Central Spain).</title>
        <authorList>
            <person name="Ferrer M."/>
            <person name="Guazzaroni M.E."/>
            <person name="Richter M."/>
            <person name="Garcia-Salamanca A."/>
            <person name="Yarza P."/>
            <person name="Suarez-Suarez A."/>
            <person name="Solano J."/>
            <person name="Alcaide M."/>
            <person name="van Dillewijn P."/>
            <person name="Molina-Henares M.A."/>
            <person name="Lopez-Cortes N."/>
            <person name="Al-Ramahi Y."/>
            <person name="Guerrero C."/>
            <person name="Acosta A."/>
            <person name="de Eugenio L.I."/>
            <person name="Martinez V."/>
            <person name="Marques S."/>
            <person name="Rojo F."/>
            <person name="Santero E."/>
            <person name="Genilloud O."/>
            <person name="Perez-Perez J."/>
            <person name="Rossello-Mora R."/>
            <person name="Ramos J.L."/>
        </authorList>
    </citation>
    <scope>NUCLEOTIDE SEQUENCE</scope>
</reference>
<comment type="caution">
    <text evidence="8">The sequence shown here is derived from an EMBL/GenBank/DDBJ whole genome shotgun (WGS) entry which is preliminary data.</text>
</comment>
<name>D9PLY2_9ZZZZ</name>
<feature type="domain" description="ABC3 transporter permease C-terminal" evidence="7">
    <location>
        <begin position="103"/>
        <end position="173"/>
    </location>
</feature>
<dbReference type="AlphaFoldDB" id="D9PLY2"/>
<evidence type="ECO:0000256" key="1">
    <source>
        <dbReference type="ARBA" id="ARBA00004651"/>
    </source>
</evidence>
<dbReference type="PANTHER" id="PTHR30489:SF0">
    <property type="entry name" value="LIPOPROTEIN-RELEASING SYSTEM TRANSMEMBRANE PROTEIN LOLE"/>
    <property type="match status" value="1"/>
</dbReference>
<organism evidence="8">
    <name type="scientific">sediment metagenome</name>
    <dbReference type="NCBI Taxonomy" id="749907"/>
    <lineage>
        <taxon>unclassified sequences</taxon>
        <taxon>metagenomes</taxon>
        <taxon>ecological metagenomes</taxon>
    </lineage>
</organism>
<feature type="non-terminal residue" evidence="8">
    <location>
        <position position="201"/>
    </location>
</feature>
<dbReference type="InterPro" id="IPR051447">
    <property type="entry name" value="Lipoprotein-release_system"/>
</dbReference>
<dbReference type="GO" id="GO:0044874">
    <property type="term" value="P:lipoprotein localization to outer membrane"/>
    <property type="evidence" value="ECO:0007669"/>
    <property type="project" value="TreeGrafter"/>
</dbReference>
<dbReference type="PANTHER" id="PTHR30489">
    <property type="entry name" value="LIPOPROTEIN-RELEASING SYSTEM TRANSMEMBRANE PROTEIN LOLE"/>
    <property type="match status" value="1"/>
</dbReference>
<keyword evidence="5 6" id="KW-0472">Membrane</keyword>
<dbReference type="GO" id="GO:0098797">
    <property type="term" value="C:plasma membrane protein complex"/>
    <property type="evidence" value="ECO:0007669"/>
    <property type="project" value="TreeGrafter"/>
</dbReference>
<dbReference type="EMBL" id="ADZX01000781">
    <property type="protein sequence ID" value="EFK95436.1"/>
    <property type="molecule type" value="Genomic_DNA"/>
</dbReference>
<gene>
    <name evidence="8" type="ORF">LDC_2558</name>
</gene>
<evidence type="ECO:0000256" key="2">
    <source>
        <dbReference type="ARBA" id="ARBA00022475"/>
    </source>
</evidence>
<reference evidence="8" key="1">
    <citation type="submission" date="2010-07" db="EMBL/GenBank/DDBJ databases">
        <authorList>
            <consortium name="CONSOLIDER consortium CSD2007-00005"/>
            <person name="Guazzaroni M.-E."/>
            <person name="Richter M."/>
            <person name="Garcia-Salamanca A."/>
            <person name="Yarza P."/>
            <person name="Ferrer M."/>
        </authorList>
    </citation>
    <scope>NUCLEOTIDE SEQUENCE</scope>
</reference>
<keyword evidence="4 6" id="KW-1133">Transmembrane helix</keyword>
<evidence type="ECO:0000256" key="6">
    <source>
        <dbReference type="SAM" id="Phobius"/>
    </source>
</evidence>
<proteinExistence type="predicted"/>
<sequence length="201" mass="20620">MGDEVTLGGPGGDVKLEVAGALPALDGGGPLVVMDIAAVQLFFDRIGVIHRIDLRLEPDAPREAALREIASRLPAGVALVRPDEAAMRTAGLTQAYRVNLTALALMALFTGGFLVFSTLALQAARRRQEFALLRALGLTAGGVRAFLALEGALLGLAGAVLGTALGLAASRAMLERFGYDLGAGFFSGTGNTFAPDASSLA</sequence>
<protein>
    <submittedName>
        <fullName evidence="8">ABC transporter permease protein</fullName>
    </submittedName>
</protein>
<dbReference type="Pfam" id="PF02687">
    <property type="entry name" value="FtsX"/>
    <property type="match status" value="1"/>
</dbReference>
<feature type="transmembrane region" description="Helical" evidence="6">
    <location>
        <begin position="145"/>
        <end position="169"/>
    </location>
</feature>
<evidence type="ECO:0000313" key="8">
    <source>
        <dbReference type="EMBL" id="EFK95436.1"/>
    </source>
</evidence>
<evidence type="ECO:0000259" key="7">
    <source>
        <dbReference type="Pfam" id="PF02687"/>
    </source>
</evidence>